<feature type="domain" description="Response regulatory" evidence="14">
    <location>
        <begin position="1127"/>
        <end position="1242"/>
    </location>
</feature>
<evidence type="ECO:0000313" key="15">
    <source>
        <dbReference type="EMBL" id="ANW95295.1"/>
    </source>
</evidence>
<feature type="chain" id="PRO_5008532379" description="histidine kinase" evidence="11">
    <location>
        <begin position="23"/>
        <end position="1381"/>
    </location>
</feature>
<dbReference type="InterPro" id="IPR013783">
    <property type="entry name" value="Ig-like_fold"/>
</dbReference>
<keyword evidence="10" id="KW-1133">Transmembrane helix</keyword>
<evidence type="ECO:0000256" key="11">
    <source>
        <dbReference type="SAM" id="SignalP"/>
    </source>
</evidence>
<dbReference type="SUPFAM" id="SSF46689">
    <property type="entry name" value="Homeodomain-like"/>
    <property type="match status" value="1"/>
</dbReference>
<dbReference type="PRINTS" id="PR00344">
    <property type="entry name" value="BCTRLSENSOR"/>
</dbReference>
<dbReference type="EC" id="2.7.13.3" evidence="2"/>
<dbReference type="InterPro" id="IPR011006">
    <property type="entry name" value="CheY-like_superfamily"/>
</dbReference>
<keyword evidence="8" id="KW-0804">Transcription</keyword>
<dbReference type="Gene3D" id="3.40.50.2300">
    <property type="match status" value="1"/>
</dbReference>
<protein>
    <recommendedName>
        <fullName evidence="2">histidine kinase</fullName>
        <ecNumber evidence="2">2.7.13.3</ecNumber>
    </recommendedName>
</protein>
<dbReference type="GO" id="GO:0000155">
    <property type="term" value="F:phosphorelay sensor kinase activity"/>
    <property type="evidence" value="ECO:0007669"/>
    <property type="project" value="InterPro"/>
</dbReference>
<dbReference type="Pfam" id="PF00072">
    <property type="entry name" value="Response_reg"/>
    <property type="match status" value="1"/>
</dbReference>
<dbReference type="EMBL" id="CP014224">
    <property type="protein sequence ID" value="ANW95295.1"/>
    <property type="molecule type" value="Genomic_DNA"/>
</dbReference>
<dbReference type="Gene3D" id="2.60.40.10">
    <property type="entry name" value="Immunoglobulins"/>
    <property type="match status" value="1"/>
</dbReference>
<dbReference type="CDD" id="cd00082">
    <property type="entry name" value="HisKA"/>
    <property type="match status" value="1"/>
</dbReference>
<feature type="modified residue" description="4-aspartylphosphate" evidence="9">
    <location>
        <position position="1175"/>
    </location>
</feature>
<dbReference type="InterPro" id="IPR036097">
    <property type="entry name" value="HisK_dim/P_sf"/>
</dbReference>
<dbReference type="InterPro" id="IPR003594">
    <property type="entry name" value="HATPase_dom"/>
</dbReference>
<dbReference type="SUPFAM" id="SSF52172">
    <property type="entry name" value="CheY-like"/>
    <property type="match status" value="1"/>
</dbReference>
<evidence type="ECO:0000256" key="1">
    <source>
        <dbReference type="ARBA" id="ARBA00000085"/>
    </source>
</evidence>
<dbReference type="GO" id="GO:0003700">
    <property type="term" value="F:DNA-binding transcription factor activity"/>
    <property type="evidence" value="ECO:0007669"/>
    <property type="project" value="InterPro"/>
</dbReference>
<dbReference type="Pfam" id="PF12833">
    <property type="entry name" value="HTH_18"/>
    <property type="match status" value="1"/>
</dbReference>
<dbReference type="InterPro" id="IPR005467">
    <property type="entry name" value="His_kinase_dom"/>
</dbReference>
<dbReference type="InterPro" id="IPR001789">
    <property type="entry name" value="Sig_transdc_resp-reg_receiver"/>
</dbReference>
<name>A0A1B1Y3E5_9FLAO</name>
<dbReference type="InterPro" id="IPR009057">
    <property type="entry name" value="Homeodomain-like_sf"/>
</dbReference>
<feature type="domain" description="Histidine kinase" evidence="13">
    <location>
        <begin position="864"/>
        <end position="1081"/>
    </location>
</feature>
<dbReference type="InterPro" id="IPR011123">
    <property type="entry name" value="Y_Y_Y"/>
</dbReference>
<evidence type="ECO:0000259" key="12">
    <source>
        <dbReference type="PROSITE" id="PS01124"/>
    </source>
</evidence>
<dbReference type="InterPro" id="IPR015943">
    <property type="entry name" value="WD40/YVTN_repeat-like_dom_sf"/>
</dbReference>
<evidence type="ECO:0000256" key="2">
    <source>
        <dbReference type="ARBA" id="ARBA00012438"/>
    </source>
</evidence>
<keyword evidence="11" id="KW-0732">Signal</keyword>
<keyword evidence="4" id="KW-0808">Transferase</keyword>
<reference evidence="15 16" key="1">
    <citation type="submission" date="2016-02" db="EMBL/GenBank/DDBJ databases">
        <authorList>
            <person name="Wen L."/>
            <person name="He K."/>
            <person name="Yang H."/>
        </authorList>
    </citation>
    <scope>NUCLEOTIDE SEQUENCE [LARGE SCALE GENOMIC DNA]</scope>
    <source>
        <strain evidence="15 16">CZ1127</strain>
    </source>
</reference>
<keyword evidence="7" id="KW-0238">DNA-binding</keyword>
<dbReference type="Pfam" id="PF02518">
    <property type="entry name" value="HATPase_c"/>
    <property type="match status" value="1"/>
</dbReference>
<dbReference type="InterPro" id="IPR036890">
    <property type="entry name" value="HATPase_C_sf"/>
</dbReference>
<gene>
    <name evidence="15" type="ORF">AXE80_02890</name>
</gene>
<dbReference type="SUPFAM" id="SSF63829">
    <property type="entry name" value="Calcium-dependent phosphotriesterase"/>
    <property type="match status" value="3"/>
</dbReference>
<dbReference type="InterPro" id="IPR003661">
    <property type="entry name" value="HisK_dim/P_dom"/>
</dbReference>
<dbReference type="Gene3D" id="2.130.10.10">
    <property type="entry name" value="YVTN repeat-like/Quinoprotein amine dehydrogenase"/>
    <property type="match status" value="2"/>
</dbReference>
<feature type="transmembrane region" description="Helical" evidence="10">
    <location>
        <begin position="811"/>
        <end position="832"/>
    </location>
</feature>
<evidence type="ECO:0000256" key="9">
    <source>
        <dbReference type="PROSITE-ProRule" id="PRU00169"/>
    </source>
</evidence>
<evidence type="ECO:0000256" key="5">
    <source>
        <dbReference type="ARBA" id="ARBA00022777"/>
    </source>
</evidence>
<dbReference type="SMART" id="SM00448">
    <property type="entry name" value="REC"/>
    <property type="match status" value="1"/>
</dbReference>
<dbReference type="STRING" id="1790137.AXE80_02890"/>
<keyword evidence="6" id="KW-0805">Transcription regulation</keyword>
<dbReference type="InterPro" id="IPR018060">
    <property type="entry name" value="HTH_AraC"/>
</dbReference>
<dbReference type="PROSITE" id="PS50110">
    <property type="entry name" value="RESPONSE_REGULATORY"/>
    <property type="match status" value="1"/>
</dbReference>
<dbReference type="SUPFAM" id="SSF47384">
    <property type="entry name" value="Homodimeric domain of signal transducing histidine kinase"/>
    <property type="match status" value="1"/>
</dbReference>
<comment type="catalytic activity">
    <reaction evidence="1">
        <text>ATP + protein L-histidine = ADP + protein N-phospho-L-histidine.</text>
        <dbReference type="EC" id="2.7.13.3"/>
    </reaction>
</comment>
<dbReference type="KEGG" id="wfu:AXE80_02890"/>
<dbReference type="InterPro" id="IPR004358">
    <property type="entry name" value="Sig_transdc_His_kin-like_C"/>
</dbReference>
<feature type="signal peptide" evidence="11">
    <location>
        <begin position="1"/>
        <end position="22"/>
    </location>
</feature>
<dbReference type="RefSeq" id="WP_068824397.1">
    <property type="nucleotide sequence ID" value="NZ_CP014224.1"/>
</dbReference>
<dbReference type="PROSITE" id="PS00041">
    <property type="entry name" value="HTH_ARAC_FAMILY_1"/>
    <property type="match status" value="1"/>
</dbReference>
<evidence type="ECO:0000256" key="4">
    <source>
        <dbReference type="ARBA" id="ARBA00022679"/>
    </source>
</evidence>
<evidence type="ECO:0000256" key="10">
    <source>
        <dbReference type="SAM" id="Phobius"/>
    </source>
</evidence>
<dbReference type="SMART" id="SM00388">
    <property type="entry name" value="HisKA"/>
    <property type="match status" value="1"/>
</dbReference>
<evidence type="ECO:0000259" key="13">
    <source>
        <dbReference type="PROSITE" id="PS50109"/>
    </source>
</evidence>
<keyword evidence="10" id="KW-0472">Membrane</keyword>
<dbReference type="InterPro" id="IPR011110">
    <property type="entry name" value="Reg_prop"/>
</dbReference>
<dbReference type="Gene3D" id="1.10.10.60">
    <property type="entry name" value="Homeodomain-like"/>
    <property type="match status" value="1"/>
</dbReference>
<dbReference type="PROSITE" id="PS01124">
    <property type="entry name" value="HTH_ARAC_FAMILY_2"/>
    <property type="match status" value="1"/>
</dbReference>
<dbReference type="SMART" id="SM00387">
    <property type="entry name" value="HATPase_c"/>
    <property type="match status" value="1"/>
</dbReference>
<keyword evidence="3 9" id="KW-0597">Phosphoprotein</keyword>
<dbReference type="PANTHER" id="PTHR43547">
    <property type="entry name" value="TWO-COMPONENT HISTIDINE KINASE"/>
    <property type="match status" value="1"/>
</dbReference>
<dbReference type="Pfam" id="PF00512">
    <property type="entry name" value="HisKA"/>
    <property type="match status" value="1"/>
</dbReference>
<evidence type="ECO:0000259" key="14">
    <source>
        <dbReference type="PROSITE" id="PS50110"/>
    </source>
</evidence>
<organism evidence="15 16">
    <name type="scientific">Wenyingzhuangia fucanilytica</name>
    <dbReference type="NCBI Taxonomy" id="1790137"/>
    <lineage>
        <taxon>Bacteria</taxon>
        <taxon>Pseudomonadati</taxon>
        <taxon>Bacteroidota</taxon>
        <taxon>Flavobacteriia</taxon>
        <taxon>Flavobacteriales</taxon>
        <taxon>Flavobacteriaceae</taxon>
        <taxon>Wenyingzhuangia</taxon>
    </lineage>
</organism>
<dbReference type="Gene3D" id="1.10.287.130">
    <property type="match status" value="1"/>
</dbReference>
<dbReference type="Pfam" id="PF07494">
    <property type="entry name" value="Reg_prop"/>
    <property type="match status" value="3"/>
</dbReference>
<evidence type="ECO:0000256" key="6">
    <source>
        <dbReference type="ARBA" id="ARBA00023015"/>
    </source>
</evidence>
<keyword evidence="10" id="KW-0812">Transmembrane</keyword>
<dbReference type="Pfam" id="PF07495">
    <property type="entry name" value="Y_Y_Y"/>
    <property type="match status" value="1"/>
</dbReference>
<keyword evidence="5" id="KW-0418">Kinase</keyword>
<sequence length="1381" mass="158901">MFIKFLTTSLILALSAFNIVIAQPNVLKSKQNLTISDGLAHNGVTSLIEDSYGYLWIGTYDGLNRYDGYNLKTYKNTLEEDILVSNRVRTISEDSKSNLWIGTDNGISIYNQNTEKFKSLYPNKQNKLASTKSIVRKILFNEQTGIVVCATEGDGLLLFKKNQEFINKYIPSKKTYSKSVLFFDGINLDKDNYLFATSVGLLIFNTETKMFQRVLDDEVNYCNAVLKIDNQNLLLILKRGVAFVGYKSDNNIYKFKISHKALGSDNYKSASIDTLGNLWLGSLKNGLIHIDNMNLLKENKPYKLSFYKPKKGLLRSSTILAGHKNICWYGTFNTGLLRFDVKENPFKSYNIEMDYEYGIHSNKATSVSPLDDHRVYLASYLSQDHGGGLALFNTDSQKFEPLPFDISKKELDYIRSVFVDKDNNTWLKSSMYDLQLVRAGGSKIEGINDERLHGITLFSTTEDRYGNLWIAGGKGIVKIKKLKNGDIKEIEILKDNPYFKNNDLLYPRYIYADPLHDFVWIGTDKDGLFRINAEKDLPLNQAKVRQFVSNKKVDLSISSNFVTSILRLPNDELWIGTEGGGICKVIDSDTNPKFIPYSEKHGLSNNVVKSIQYDDSQNLWISTNIGLNKLDTKEMRFQNFDLSDGVPFDDFSFASTKLKNGYMLFSGLDGFCYFSPKDLLDHDALPTLEFDEVRLFNEIILPGDTIANRVLYNKRLTDQDELKFRYNENFFSIKLTSLHFSNPDNHHLKYRLMPINKDWIEMPSHQQTISYNGLQSGEYDLEVMASNAMGKWTEPKVLKIKILPPFWKTDYAYLLYFLFAILFVYIVVKIFSRIQALQYNLKIEQLEKNQAEQINAEKLRFFSNISHELKTPITLILEPVKMLLKQFKNNSEIQEKLNIVKRQSKKLNHLISQVHDFQKAEAKVLKMNYSRFCFNEFVEELIIDFNFLAKNDNKTLEVISSKNNIVVSADCDKLEKIFNNVLSNAFKYTKENDTIKVEYSVSGKDLEVCISDTGKGIDSEDLAHVFERFYQSHKQDNVYASGSGIGLAFAKLLVEMHYGYIMAESELGKGTRIKIRLPIVKQETAKNQPKVEKVMLMAEKGFEFETQLLPQNNPSNIEIDVNFSDALIFYAEDNSDMRNYVSKTLSKYYKLKTFSNGQECLDAMEDEWPDIVISDVQMPELNGMDLCRKIKSEIKTSHIPVILLTALTNIEDKIKGIRDGADAYIKKPFNLQLLITRTETLLNNRKQLRERFQIGIPLSKENNLNNRNDNAFLEKFYNIIEENLDNQDLNLNDLTKELYLNRTHFYQKVKALTNLTPFEVIKEYRLKKAAGFLVQKDVSITEVCIMTGFKSRSHFSRLFKEQYGIAPSKYVSDLKEKYKSS</sequence>
<dbReference type="GO" id="GO:0043565">
    <property type="term" value="F:sequence-specific DNA binding"/>
    <property type="evidence" value="ECO:0007669"/>
    <property type="project" value="InterPro"/>
</dbReference>
<dbReference type="PROSITE" id="PS50109">
    <property type="entry name" value="HIS_KIN"/>
    <property type="match status" value="1"/>
</dbReference>
<dbReference type="Proteomes" id="UP000092967">
    <property type="component" value="Chromosome"/>
</dbReference>
<dbReference type="PANTHER" id="PTHR43547:SF2">
    <property type="entry name" value="HYBRID SIGNAL TRANSDUCTION HISTIDINE KINASE C"/>
    <property type="match status" value="1"/>
</dbReference>
<accession>A0A1B1Y3E5</accession>
<dbReference type="FunFam" id="3.30.565.10:FF:000006">
    <property type="entry name" value="Sensor histidine kinase WalK"/>
    <property type="match status" value="1"/>
</dbReference>
<evidence type="ECO:0000256" key="3">
    <source>
        <dbReference type="ARBA" id="ARBA00022553"/>
    </source>
</evidence>
<dbReference type="OrthoDB" id="9809670at2"/>
<keyword evidence="16" id="KW-1185">Reference proteome</keyword>
<evidence type="ECO:0000256" key="8">
    <source>
        <dbReference type="ARBA" id="ARBA00023163"/>
    </source>
</evidence>
<evidence type="ECO:0000313" key="16">
    <source>
        <dbReference type="Proteomes" id="UP000092967"/>
    </source>
</evidence>
<evidence type="ECO:0000256" key="7">
    <source>
        <dbReference type="ARBA" id="ARBA00023125"/>
    </source>
</evidence>
<dbReference type="InterPro" id="IPR018062">
    <property type="entry name" value="HTH_AraC-typ_CS"/>
</dbReference>
<dbReference type="SUPFAM" id="SSF55874">
    <property type="entry name" value="ATPase domain of HSP90 chaperone/DNA topoisomerase II/histidine kinase"/>
    <property type="match status" value="1"/>
</dbReference>
<dbReference type="SMART" id="SM00342">
    <property type="entry name" value="HTH_ARAC"/>
    <property type="match status" value="1"/>
</dbReference>
<feature type="domain" description="HTH araC/xylS-type" evidence="12">
    <location>
        <begin position="1274"/>
        <end position="1373"/>
    </location>
</feature>
<dbReference type="Gene3D" id="3.30.565.10">
    <property type="entry name" value="Histidine kinase-like ATPase, C-terminal domain"/>
    <property type="match status" value="1"/>
</dbReference>
<proteinExistence type="predicted"/>